<evidence type="ECO:0000256" key="6">
    <source>
        <dbReference type="RuleBase" id="RU363108"/>
    </source>
</evidence>
<dbReference type="PhylomeDB" id="B3MFG5"/>
<keyword evidence="5 6" id="KW-0472">Membrane</keyword>
<protein>
    <recommendedName>
        <fullName evidence="6">Gustatory receptor</fullName>
    </recommendedName>
</protein>
<evidence type="ECO:0000256" key="2">
    <source>
        <dbReference type="ARBA" id="ARBA00022475"/>
    </source>
</evidence>
<dbReference type="GO" id="GO:0007165">
    <property type="term" value="P:signal transduction"/>
    <property type="evidence" value="ECO:0007669"/>
    <property type="project" value="UniProtKB-KW"/>
</dbReference>
<dbReference type="HOGENOM" id="CLU_682010_0_0_1"/>
<keyword evidence="2 6" id="KW-1003">Cell membrane</keyword>
<accession>B3MFG5</accession>
<keyword evidence="3 6" id="KW-0812">Transmembrane</keyword>
<proteinExistence type="inferred from homology"/>
<organism evidence="7 8">
    <name type="scientific">Drosophila ananassae</name>
    <name type="common">Fruit fly</name>
    <dbReference type="NCBI Taxonomy" id="7217"/>
    <lineage>
        <taxon>Eukaryota</taxon>
        <taxon>Metazoa</taxon>
        <taxon>Ecdysozoa</taxon>
        <taxon>Arthropoda</taxon>
        <taxon>Hexapoda</taxon>
        <taxon>Insecta</taxon>
        <taxon>Pterygota</taxon>
        <taxon>Neoptera</taxon>
        <taxon>Endopterygota</taxon>
        <taxon>Diptera</taxon>
        <taxon>Brachycera</taxon>
        <taxon>Muscomorpha</taxon>
        <taxon>Ephydroidea</taxon>
        <taxon>Drosophilidae</taxon>
        <taxon>Drosophila</taxon>
        <taxon>Sophophora</taxon>
    </lineage>
</organism>
<evidence type="ECO:0000313" key="7">
    <source>
        <dbReference type="EMBL" id="EDV36650.1"/>
    </source>
</evidence>
<dbReference type="OrthoDB" id="7883700at2759"/>
<name>B3MFG5_DROAN</name>
<keyword evidence="8" id="KW-1185">Reference proteome</keyword>
<feature type="transmembrane region" description="Helical" evidence="6">
    <location>
        <begin position="24"/>
        <end position="42"/>
    </location>
</feature>
<dbReference type="CTD" id="37725"/>
<reference evidence="7 8" key="1">
    <citation type="journal article" date="2007" name="Nature">
        <title>Evolution of genes and genomes on the Drosophila phylogeny.</title>
        <authorList>
            <consortium name="Drosophila 12 Genomes Consortium"/>
            <person name="Clark A.G."/>
            <person name="Eisen M.B."/>
            <person name="Smith D.R."/>
            <person name="Bergman C.M."/>
            <person name="Oliver B."/>
            <person name="Markow T.A."/>
            <person name="Kaufman T.C."/>
            <person name="Kellis M."/>
            <person name="Gelbart W."/>
            <person name="Iyer V.N."/>
            <person name="Pollard D.A."/>
            <person name="Sackton T.B."/>
            <person name="Larracuente A.M."/>
            <person name="Singh N.D."/>
            <person name="Abad J.P."/>
            <person name="Abt D.N."/>
            <person name="Adryan B."/>
            <person name="Aguade M."/>
            <person name="Akashi H."/>
            <person name="Anderson W.W."/>
            <person name="Aquadro C.F."/>
            <person name="Ardell D.H."/>
            <person name="Arguello R."/>
            <person name="Artieri C.G."/>
            <person name="Barbash D.A."/>
            <person name="Barker D."/>
            <person name="Barsanti P."/>
            <person name="Batterham P."/>
            <person name="Batzoglou S."/>
            <person name="Begun D."/>
            <person name="Bhutkar A."/>
            <person name="Blanco E."/>
            <person name="Bosak S.A."/>
            <person name="Bradley R.K."/>
            <person name="Brand A.D."/>
            <person name="Brent M.R."/>
            <person name="Brooks A.N."/>
            <person name="Brown R.H."/>
            <person name="Butlin R.K."/>
            <person name="Caggese C."/>
            <person name="Calvi B.R."/>
            <person name="Bernardo de Carvalho A."/>
            <person name="Caspi A."/>
            <person name="Castrezana S."/>
            <person name="Celniker S.E."/>
            <person name="Chang J.L."/>
            <person name="Chapple C."/>
            <person name="Chatterji S."/>
            <person name="Chinwalla A."/>
            <person name="Civetta A."/>
            <person name="Clifton S.W."/>
            <person name="Comeron J.M."/>
            <person name="Costello J.C."/>
            <person name="Coyne J.A."/>
            <person name="Daub J."/>
            <person name="David R.G."/>
            <person name="Delcher A.L."/>
            <person name="Delehaunty K."/>
            <person name="Do C.B."/>
            <person name="Ebling H."/>
            <person name="Edwards K."/>
            <person name="Eickbush T."/>
            <person name="Evans J.D."/>
            <person name="Filipski A."/>
            <person name="Findeiss S."/>
            <person name="Freyhult E."/>
            <person name="Fulton L."/>
            <person name="Fulton R."/>
            <person name="Garcia A.C."/>
            <person name="Gardiner A."/>
            <person name="Garfield D.A."/>
            <person name="Garvin B.E."/>
            <person name="Gibson G."/>
            <person name="Gilbert D."/>
            <person name="Gnerre S."/>
            <person name="Godfrey J."/>
            <person name="Good R."/>
            <person name="Gotea V."/>
            <person name="Gravely B."/>
            <person name="Greenberg A.J."/>
            <person name="Griffiths-Jones S."/>
            <person name="Gross S."/>
            <person name="Guigo R."/>
            <person name="Gustafson E.A."/>
            <person name="Haerty W."/>
            <person name="Hahn M.W."/>
            <person name="Halligan D.L."/>
            <person name="Halpern A.L."/>
            <person name="Halter G.M."/>
            <person name="Han M.V."/>
            <person name="Heger A."/>
            <person name="Hillier L."/>
            <person name="Hinrichs A.S."/>
            <person name="Holmes I."/>
            <person name="Hoskins R.A."/>
            <person name="Hubisz M.J."/>
            <person name="Hultmark D."/>
            <person name="Huntley M.A."/>
            <person name="Jaffe D.B."/>
            <person name="Jagadeeshan S."/>
            <person name="Jeck W.R."/>
            <person name="Johnson J."/>
            <person name="Jones C.D."/>
            <person name="Jordan W.C."/>
            <person name="Karpen G.H."/>
            <person name="Kataoka E."/>
            <person name="Keightley P.D."/>
            <person name="Kheradpour P."/>
            <person name="Kirkness E.F."/>
            <person name="Koerich L.B."/>
            <person name="Kristiansen K."/>
            <person name="Kudrna D."/>
            <person name="Kulathinal R.J."/>
            <person name="Kumar S."/>
            <person name="Kwok R."/>
            <person name="Lander E."/>
            <person name="Langley C.H."/>
            <person name="Lapoint R."/>
            <person name="Lazzaro B.P."/>
            <person name="Lee S.J."/>
            <person name="Levesque L."/>
            <person name="Li R."/>
            <person name="Lin C.F."/>
            <person name="Lin M.F."/>
            <person name="Lindblad-Toh K."/>
            <person name="Llopart A."/>
            <person name="Long M."/>
            <person name="Low L."/>
            <person name="Lozovsky E."/>
            <person name="Lu J."/>
            <person name="Luo M."/>
            <person name="Machado C.A."/>
            <person name="Makalowski W."/>
            <person name="Marzo M."/>
            <person name="Matsuda M."/>
            <person name="Matzkin L."/>
            <person name="McAllister B."/>
            <person name="McBride C.S."/>
            <person name="McKernan B."/>
            <person name="McKernan K."/>
            <person name="Mendez-Lago M."/>
            <person name="Minx P."/>
            <person name="Mollenhauer M.U."/>
            <person name="Montooth K."/>
            <person name="Mount S.M."/>
            <person name="Mu X."/>
            <person name="Myers E."/>
            <person name="Negre B."/>
            <person name="Newfeld S."/>
            <person name="Nielsen R."/>
            <person name="Noor M.A."/>
            <person name="O'Grady P."/>
            <person name="Pachter L."/>
            <person name="Papaceit M."/>
            <person name="Parisi M.J."/>
            <person name="Parisi M."/>
            <person name="Parts L."/>
            <person name="Pedersen J.S."/>
            <person name="Pesole G."/>
            <person name="Phillippy A.M."/>
            <person name="Ponting C.P."/>
            <person name="Pop M."/>
            <person name="Porcelli D."/>
            <person name="Powell J.R."/>
            <person name="Prohaska S."/>
            <person name="Pruitt K."/>
            <person name="Puig M."/>
            <person name="Quesneville H."/>
            <person name="Ram K.R."/>
            <person name="Rand D."/>
            <person name="Rasmussen M.D."/>
            <person name="Reed L.K."/>
            <person name="Reenan R."/>
            <person name="Reily A."/>
            <person name="Remington K.A."/>
            <person name="Rieger T.T."/>
            <person name="Ritchie M.G."/>
            <person name="Robin C."/>
            <person name="Rogers Y.H."/>
            <person name="Rohde C."/>
            <person name="Rozas J."/>
            <person name="Rubenfield M.J."/>
            <person name="Ruiz A."/>
            <person name="Russo S."/>
            <person name="Salzberg S.L."/>
            <person name="Sanchez-Gracia A."/>
            <person name="Saranga D.J."/>
            <person name="Sato H."/>
            <person name="Schaeffer S.W."/>
            <person name="Schatz M.C."/>
            <person name="Schlenke T."/>
            <person name="Schwartz R."/>
            <person name="Segarra C."/>
            <person name="Singh R.S."/>
            <person name="Sirot L."/>
            <person name="Sirota M."/>
            <person name="Sisneros N.B."/>
            <person name="Smith C.D."/>
            <person name="Smith T.F."/>
            <person name="Spieth J."/>
            <person name="Stage D.E."/>
            <person name="Stark A."/>
            <person name="Stephan W."/>
            <person name="Strausberg R.L."/>
            <person name="Strempel S."/>
            <person name="Sturgill D."/>
            <person name="Sutton G."/>
            <person name="Sutton G.G."/>
            <person name="Tao W."/>
            <person name="Teichmann S."/>
            <person name="Tobari Y.N."/>
            <person name="Tomimura Y."/>
            <person name="Tsolas J.M."/>
            <person name="Valente V.L."/>
            <person name="Venter E."/>
            <person name="Venter J.C."/>
            <person name="Vicario S."/>
            <person name="Vieira F.G."/>
            <person name="Vilella A.J."/>
            <person name="Villasante A."/>
            <person name="Walenz B."/>
            <person name="Wang J."/>
            <person name="Wasserman M."/>
            <person name="Watts T."/>
            <person name="Wilson D."/>
            <person name="Wilson R.K."/>
            <person name="Wing R.A."/>
            <person name="Wolfner M.F."/>
            <person name="Wong A."/>
            <person name="Wong G.K."/>
            <person name="Wu C.I."/>
            <person name="Wu G."/>
            <person name="Yamamoto D."/>
            <person name="Yang H.P."/>
            <person name="Yang S.P."/>
            <person name="Yorke J.A."/>
            <person name="Yoshida K."/>
            <person name="Zdobnov E."/>
            <person name="Zhang P."/>
            <person name="Zhang Y."/>
            <person name="Zimin A.V."/>
            <person name="Baldwin J."/>
            <person name="Abdouelleil A."/>
            <person name="Abdulkadir J."/>
            <person name="Abebe A."/>
            <person name="Abera B."/>
            <person name="Abreu J."/>
            <person name="Acer S.C."/>
            <person name="Aftuck L."/>
            <person name="Alexander A."/>
            <person name="An P."/>
            <person name="Anderson E."/>
            <person name="Anderson S."/>
            <person name="Arachi H."/>
            <person name="Azer M."/>
            <person name="Bachantsang P."/>
            <person name="Barry A."/>
            <person name="Bayul T."/>
            <person name="Berlin A."/>
            <person name="Bessette D."/>
            <person name="Bloom T."/>
            <person name="Blye J."/>
            <person name="Boguslavskiy L."/>
            <person name="Bonnet C."/>
            <person name="Boukhgalter B."/>
            <person name="Bourzgui I."/>
            <person name="Brown A."/>
            <person name="Cahill P."/>
            <person name="Channer S."/>
            <person name="Cheshatsang Y."/>
            <person name="Chuda L."/>
            <person name="Citroen M."/>
            <person name="Collymore A."/>
            <person name="Cooke P."/>
            <person name="Costello M."/>
            <person name="D'Aco K."/>
            <person name="Daza R."/>
            <person name="De Haan G."/>
            <person name="DeGray S."/>
            <person name="DeMaso C."/>
            <person name="Dhargay N."/>
            <person name="Dooley K."/>
            <person name="Dooley E."/>
            <person name="Doricent M."/>
            <person name="Dorje P."/>
            <person name="Dorjee K."/>
            <person name="Dupes A."/>
            <person name="Elong R."/>
            <person name="Falk J."/>
            <person name="Farina A."/>
            <person name="Faro S."/>
            <person name="Ferguson D."/>
            <person name="Fisher S."/>
            <person name="Foley C.D."/>
            <person name="Franke A."/>
            <person name="Friedrich D."/>
            <person name="Gadbois L."/>
            <person name="Gearin G."/>
            <person name="Gearin C.R."/>
            <person name="Giannoukos G."/>
            <person name="Goode T."/>
            <person name="Graham J."/>
            <person name="Grandbois E."/>
            <person name="Grewal S."/>
            <person name="Gyaltsen K."/>
            <person name="Hafez N."/>
            <person name="Hagos B."/>
            <person name="Hall J."/>
            <person name="Henson C."/>
            <person name="Hollinger A."/>
            <person name="Honan T."/>
            <person name="Huard M.D."/>
            <person name="Hughes L."/>
            <person name="Hurhula B."/>
            <person name="Husby M.E."/>
            <person name="Kamat A."/>
            <person name="Kanga B."/>
            <person name="Kashin S."/>
            <person name="Khazanovich D."/>
            <person name="Kisner P."/>
            <person name="Lance K."/>
            <person name="Lara M."/>
            <person name="Lee W."/>
            <person name="Lennon N."/>
            <person name="Letendre F."/>
            <person name="LeVine R."/>
            <person name="Lipovsky A."/>
            <person name="Liu X."/>
            <person name="Liu J."/>
            <person name="Liu S."/>
            <person name="Lokyitsang T."/>
            <person name="Lokyitsang Y."/>
            <person name="Lubonja R."/>
            <person name="Lui A."/>
            <person name="MacDonald P."/>
            <person name="Magnisalis V."/>
            <person name="Maru K."/>
            <person name="Matthews C."/>
            <person name="McCusker W."/>
            <person name="McDonough S."/>
            <person name="Mehta T."/>
            <person name="Meldrim J."/>
            <person name="Meneus L."/>
            <person name="Mihai O."/>
            <person name="Mihalev A."/>
            <person name="Mihova T."/>
            <person name="Mittelman R."/>
            <person name="Mlenga V."/>
            <person name="Montmayeur A."/>
            <person name="Mulrain L."/>
            <person name="Navidi A."/>
            <person name="Naylor J."/>
            <person name="Negash T."/>
            <person name="Nguyen T."/>
            <person name="Nguyen N."/>
            <person name="Nicol R."/>
            <person name="Norbu C."/>
            <person name="Norbu N."/>
            <person name="Novod N."/>
            <person name="O'Neill B."/>
            <person name="Osman S."/>
            <person name="Markiewicz E."/>
            <person name="Oyono O.L."/>
            <person name="Patti C."/>
            <person name="Phunkhang P."/>
            <person name="Pierre F."/>
            <person name="Priest M."/>
            <person name="Raghuraman S."/>
            <person name="Rege F."/>
            <person name="Reyes R."/>
            <person name="Rise C."/>
            <person name="Rogov P."/>
            <person name="Ross K."/>
            <person name="Ryan E."/>
            <person name="Settipalli S."/>
            <person name="Shea T."/>
            <person name="Sherpa N."/>
            <person name="Shi L."/>
            <person name="Shih D."/>
            <person name="Sparrow T."/>
            <person name="Spaulding J."/>
            <person name="Stalker J."/>
            <person name="Stange-Thomann N."/>
            <person name="Stavropoulos S."/>
            <person name="Stone C."/>
            <person name="Strader C."/>
            <person name="Tesfaye S."/>
            <person name="Thomson T."/>
            <person name="Thoulutsang Y."/>
            <person name="Thoulutsang D."/>
            <person name="Topham K."/>
            <person name="Topping I."/>
            <person name="Tsamla T."/>
            <person name="Vassiliev H."/>
            <person name="Vo A."/>
            <person name="Wangchuk T."/>
            <person name="Wangdi T."/>
            <person name="Weiand M."/>
            <person name="Wilkinson J."/>
            <person name="Wilson A."/>
            <person name="Yadav S."/>
            <person name="Young G."/>
            <person name="Yu Q."/>
            <person name="Zembek L."/>
            <person name="Zhong D."/>
            <person name="Zimmer A."/>
            <person name="Zwirko Z."/>
            <person name="Jaffe D.B."/>
            <person name="Alvarez P."/>
            <person name="Brockman W."/>
            <person name="Butler J."/>
            <person name="Chin C."/>
            <person name="Gnerre S."/>
            <person name="Grabherr M."/>
            <person name="Kleber M."/>
            <person name="Mauceli E."/>
            <person name="MacCallum I."/>
        </authorList>
    </citation>
    <scope>NUCLEOTIDE SEQUENCE [LARGE SCALE GENOMIC DNA]</scope>
    <source>
        <strain evidence="8">Tucson 14024-0371.13</strain>
    </source>
</reference>
<dbReference type="GO" id="GO:0050909">
    <property type="term" value="P:sensory perception of taste"/>
    <property type="evidence" value="ECO:0007669"/>
    <property type="project" value="InterPro"/>
</dbReference>
<evidence type="ECO:0000256" key="1">
    <source>
        <dbReference type="ARBA" id="ARBA00004651"/>
    </source>
</evidence>
<feature type="transmembrane region" description="Helical" evidence="6">
    <location>
        <begin position="288"/>
        <end position="307"/>
    </location>
</feature>
<dbReference type="OMA" id="CGSHLER"/>
<dbReference type="AlphaFoldDB" id="B3MFG5"/>
<dbReference type="Pfam" id="PF08395">
    <property type="entry name" value="7tm_7"/>
    <property type="match status" value="1"/>
</dbReference>
<evidence type="ECO:0000256" key="3">
    <source>
        <dbReference type="ARBA" id="ARBA00022692"/>
    </source>
</evidence>
<feature type="transmembrane region" description="Helical" evidence="6">
    <location>
        <begin position="359"/>
        <end position="378"/>
    </location>
</feature>
<evidence type="ECO:0000256" key="4">
    <source>
        <dbReference type="ARBA" id="ARBA00022989"/>
    </source>
</evidence>
<dbReference type="GeneID" id="6494701"/>
<dbReference type="Proteomes" id="UP000007801">
    <property type="component" value="Unassembled WGS sequence"/>
</dbReference>
<gene>
    <name evidence="7" type="primary">Dana\GF11839</name>
    <name evidence="7" type="synonym">dana_GLEANR_11863</name>
    <name evidence="7" type="ORF">GF11839</name>
</gene>
<dbReference type="EMBL" id="CH902619">
    <property type="protein sequence ID" value="EDV36650.1"/>
    <property type="molecule type" value="Genomic_DNA"/>
</dbReference>
<dbReference type="GO" id="GO:0005886">
    <property type="term" value="C:plasma membrane"/>
    <property type="evidence" value="ECO:0007669"/>
    <property type="project" value="UniProtKB-SubCell"/>
</dbReference>
<dbReference type="KEGG" id="dan:6494701"/>
<dbReference type="FunCoup" id="B3MFG5">
    <property type="interactions" value="9"/>
</dbReference>
<evidence type="ECO:0000256" key="5">
    <source>
        <dbReference type="ARBA" id="ARBA00023136"/>
    </source>
</evidence>
<dbReference type="InParanoid" id="B3MFG5"/>
<comment type="subcellular location">
    <subcellularLocation>
        <location evidence="1 6">Cell membrane</location>
        <topology evidence="1 6">Multi-pass membrane protein</topology>
    </subcellularLocation>
</comment>
<comment type="similarity">
    <text evidence="6">Belongs to the insect chemoreceptor superfamily. Gustatory receptor (GR) family.</text>
</comment>
<comment type="function">
    <text evidence="6">Gustatory receptor which mediates acceptance or avoidance behavior, depending on its substrates.</text>
</comment>
<dbReference type="STRING" id="7217.B3MFG5"/>
<keyword evidence="6" id="KW-0807">Transducer</keyword>
<comment type="caution">
    <text evidence="6">Lacks conserved residue(s) required for the propagation of feature annotation.</text>
</comment>
<dbReference type="eggNOG" id="KOG4294">
    <property type="taxonomic scope" value="Eukaryota"/>
</dbReference>
<dbReference type="InterPro" id="IPR013604">
    <property type="entry name" value="7TM_chemorcpt"/>
</dbReference>
<feature type="transmembrane region" description="Helical" evidence="6">
    <location>
        <begin position="154"/>
        <end position="179"/>
    </location>
</feature>
<sequence>MSTSNCLLTVSRFLGVAPLGRKGPIQWIHCLWCLSLLLYIWISSIYKCVTFKSEIPTIEKILYLMELPGNMAVNGFLVYYAVKNRPWCQETEFQIHRFVGGLDPNVVKLIYRRHCQSSHQLLCVVIAFHLLCAAVDIGSFNFDWCATAFSNSIYNLPALMISLGVLQYVQPVHILGLLLENLRQRLEELKLRQRPPISATKLDADYEAAFGILVNAGGCSGLLLEELRSMCNTIDQLHKKLMDKFGIFLLLNFANSLTSFCVELYLIFNFFETPLWEESLLLIYRLLWLFMHGVRIWLILSVNTWILEKKCHMFQLLNELEVCSSHLERIINRFLVQLQTSLSQPPVACGIVPLDTLEVGGFIGVLMAIVIFLIQIGLGNKSLMGVALNRSNWVYV</sequence>
<keyword evidence="6" id="KW-0675">Receptor</keyword>
<evidence type="ECO:0000313" key="8">
    <source>
        <dbReference type="Proteomes" id="UP000007801"/>
    </source>
</evidence>
<feature type="transmembrane region" description="Helical" evidence="6">
    <location>
        <begin position="245"/>
        <end position="268"/>
    </location>
</feature>
<feature type="transmembrane region" description="Helical" evidence="6">
    <location>
        <begin position="121"/>
        <end position="142"/>
    </location>
</feature>
<keyword evidence="4 6" id="KW-1133">Transmembrane helix</keyword>